<feature type="binding site" evidence="1">
    <location>
        <position position="151"/>
    </location>
    <ligand>
        <name>ATP</name>
        <dbReference type="ChEBI" id="CHEBI:30616"/>
    </ligand>
</feature>
<comment type="pathway">
    <text evidence="1">Cofactor biosynthesis; thiamine diphosphate biosynthesis; thiamine diphosphate from thiamine phosphate: step 1/1.</text>
</comment>
<feature type="domain" description="PurM-like N-terminal" evidence="2">
    <location>
        <begin position="29"/>
        <end position="142"/>
    </location>
</feature>
<dbReference type="InterPro" id="IPR006283">
    <property type="entry name" value="ThiL-like"/>
</dbReference>
<dbReference type="GO" id="GO:0005524">
    <property type="term" value="F:ATP binding"/>
    <property type="evidence" value="ECO:0007669"/>
    <property type="project" value="UniProtKB-UniRule"/>
</dbReference>
<reference evidence="4" key="1">
    <citation type="submission" date="2022-12" db="EMBL/GenBank/DDBJ databases">
        <title>Paraconexibacter alkalitolerans sp. nov. and Baekduia alba sp. nov., isolated from soil and emended description of the genera Paraconexibacter (Chun et al., 2020) and Baekduia (An et al., 2020).</title>
        <authorList>
            <person name="Vieira S."/>
            <person name="Huber K.J."/>
            <person name="Geppert A."/>
            <person name="Wolf J."/>
            <person name="Neumann-Schaal M."/>
            <person name="Muesken M."/>
            <person name="Overmann J."/>
        </authorList>
    </citation>
    <scope>NUCLEOTIDE SEQUENCE</scope>
    <source>
        <strain evidence="4">AEG42_29</strain>
    </source>
</reference>
<feature type="binding site" evidence="1">
    <location>
        <position position="78"/>
    </location>
    <ligand>
        <name>Mg(2+)</name>
        <dbReference type="ChEBI" id="CHEBI:18420"/>
        <label>3</label>
    </ligand>
</feature>
<proteinExistence type="inferred from homology"/>
<feature type="binding site" evidence="1">
    <location>
        <position position="225"/>
    </location>
    <ligand>
        <name>ATP</name>
        <dbReference type="ChEBI" id="CHEBI:30616"/>
    </ligand>
</feature>
<keyword evidence="1" id="KW-0067">ATP-binding</keyword>
<dbReference type="InterPro" id="IPR016188">
    <property type="entry name" value="PurM-like_N"/>
</dbReference>
<dbReference type="GO" id="GO:0009030">
    <property type="term" value="F:thiamine-phosphate kinase activity"/>
    <property type="evidence" value="ECO:0007669"/>
    <property type="project" value="UniProtKB-UniRule"/>
</dbReference>
<feature type="binding site" evidence="1">
    <location>
        <position position="328"/>
    </location>
    <ligand>
        <name>substrate</name>
    </ligand>
</feature>
<dbReference type="PIRSF" id="PIRSF005303">
    <property type="entry name" value="Thiam_monoph_kin"/>
    <property type="match status" value="1"/>
</dbReference>
<dbReference type="Gene3D" id="3.30.1330.10">
    <property type="entry name" value="PurM-like, N-terminal domain"/>
    <property type="match status" value="1"/>
</dbReference>
<comment type="function">
    <text evidence="1">Catalyzes the ATP-dependent phosphorylation of thiamine-monophosphate (TMP) to form thiamine-pyrophosphate (TPP), the active form of vitamin B1.</text>
</comment>
<dbReference type="KEGG" id="parq:DSM112329_05316"/>
<feature type="binding site" evidence="1">
    <location>
        <position position="31"/>
    </location>
    <ligand>
        <name>Mg(2+)</name>
        <dbReference type="ChEBI" id="CHEBI:18420"/>
        <label>3</label>
    </ligand>
</feature>
<dbReference type="PANTHER" id="PTHR30270:SF0">
    <property type="entry name" value="THIAMINE-MONOPHOSPHATE KINASE"/>
    <property type="match status" value="1"/>
</dbReference>
<dbReference type="Pfam" id="PF00586">
    <property type="entry name" value="AIRS"/>
    <property type="match status" value="1"/>
</dbReference>
<feature type="binding site" evidence="1">
    <location>
        <position position="31"/>
    </location>
    <ligand>
        <name>Mg(2+)</name>
        <dbReference type="ChEBI" id="CHEBI:18420"/>
        <label>4</label>
    </ligand>
</feature>
<feature type="domain" description="PurM-like C-terminal" evidence="3">
    <location>
        <begin position="156"/>
        <end position="308"/>
    </location>
</feature>
<keyword evidence="1" id="KW-0547">Nucleotide-binding</keyword>
<dbReference type="SUPFAM" id="SSF56042">
    <property type="entry name" value="PurM C-terminal domain-like"/>
    <property type="match status" value="1"/>
</dbReference>
<comment type="caution">
    <text evidence="1">Lacks conserved residue(s) required for the propagation of feature annotation.</text>
</comment>
<comment type="miscellaneous">
    <text evidence="1">Reaction mechanism of ThiL seems to utilize a direct, inline transfer of the gamma-phosphate of ATP to TMP rather than a phosphorylated enzyme intermediate.</text>
</comment>
<feature type="binding site" evidence="1">
    <location>
        <position position="226"/>
    </location>
    <ligand>
        <name>Mg(2+)</name>
        <dbReference type="ChEBI" id="CHEBI:18420"/>
        <label>5</label>
    </ligand>
</feature>
<evidence type="ECO:0000259" key="3">
    <source>
        <dbReference type="Pfam" id="PF02769"/>
    </source>
</evidence>
<dbReference type="HAMAP" id="MF_02128">
    <property type="entry name" value="TMP_kinase"/>
    <property type="match status" value="1"/>
</dbReference>
<dbReference type="CDD" id="cd02194">
    <property type="entry name" value="ThiL"/>
    <property type="match status" value="1"/>
</dbReference>
<dbReference type="EMBL" id="CP114014">
    <property type="protein sequence ID" value="XAY08415.1"/>
    <property type="molecule type" value="Genomic_DNA"/>
</dbReference>
<feature type="binding site" evidence="1">
    <location>
        <position position="78"/>
    </location>
    <ligand>
        <name>Mg(2+)</name>
        <dbReference type="ChEBI" id="CHEBI:18420"/>
        <label>2</label>
    </ligand>
</feature>
<feature type="binding site" evidence="1">
    <location>
        <position position="47"/>
    </location>
    <ligand>
        <name>Mg(2+)</name>
        <dbReference type="ChEBI" id="CHEBI:18420"/>
        <label>1</label>
    </ligand>
</feature>
<comment type="similarity">
    <text evidence="1">Belongs to the thiamine-monophosphate kinase family.</text>
</comment>
<feature type="binding site" evidence="1">
    <location>
        <position position="276"/>
    </location>
    <ligand>
        <name>substrate</name>
    </ligand>
</feature>
<dbReference type="Gene3D" id="3.90.650.10">
    <property type="entry name" value="PurM-like C-terminal domain"/>
    <property type="match status" value="1"/>
</dbReference>
<gene>
    <name evidence="4" type="primary">thiL_2</name>
    <name evidence="1" type="synonym">thiL</name>
    <name evidence="4" type="ORF">DSM112329_05316</name>
</gene>
<evidence type="ECO:0000313" key="4">
    <source>
        <dbReference type="EMBL" id="XAY08415.1"/>
    </source>
</evidence>
<feature type="binding site" evidence="1">
    <location>
        <position position="54"/>
    </location>
    <ligand>
        <name>substrate</name>
    </ligand>
</feature>
<organism evidence="4">
    <name type="scientific">Paraconexibacter sp. AEG42_29</name>
    <dbReference type="NCBI Taxonomy" id="2997339"/>
    <lineage>
        <taxon>Bacteria</taxon>
        <taxon>Bacillati</taxon>
        <taxon>Actinomycetota</taxon>
        <taxon>Thermoleophilia</taxon>
        <taxon>Solirubrobacterales</taxon>
        <taxon>Paraconexibacteraceae</taxon>
        <taxon>Paraconexibacter</taxon>
    </lineage>
</organism>
<dbReference type="InterPro" id="IPR010918">
    <property type="entry name" value="PurM-like_C_dom"/>
</dbReference>
<keyword evidence="1" id="KW-0460">Magnesium</keyword>
<feature type="binding site" evidence="1">
    <location>
        <position position="126"/>
    </location>
    <ligand>
        <name>Mg(2+)</name>
        <dbReference type="ChEBI" id="CHEBI:18420"/>
        <label>1</label>
    </ligand>
</feature>
<feature type="binding site" evidence="1">
    <location>
        <begin position="125"/>
        <end position="126"/>
    </location>
    <ligand>
        <name>ATP</name>
        <dbReference type="ChEBI" id="CHEBI:30616"/>
    </ligand>
</feature>
<feature type="binding site" evidence="1">
    <location>
        <position position="47"/>
    </location>
    <ligand>
        <name>Mg(2+)</name>
        <dbReference type="ChEBI" id="CHEBI:18420"/>
        <label>2</label>
    </ligand>
</feature>
<dbReference type="RefSeq" id="WP_354699595.1">
    <property type="nucleotide sequence ID" value="NZ_CP114014.1"/>
</dbReference>
<evidence type="ECO:0000256" key="1">
    <source>
        <dbReference type="HAMAP-Rule" id="MF_02128"/>
    </source>
</evidence>
<comment type="catalytic activity">
    <reaction evidence="1">
        <text>thiamine phosphate + ATP = thiamine diphosphate + ADP</text>
        <dbReference type="Rhea" id="RHEA:15913"/>
        <dbReference type="ChEBI" id="CHEBI:30616"/>
        <dbReference type="ChEBI" id="CHEBI:37575"/>
        <dbReference type="ChEBI" id="CHEBI:58937"/>
        <dbReference type="ChEBI" id="CHEBI:456216"/>
        <dbReference type="EC" id="2.7.4.16"/>
    </reaction>
</comment>
<dbReference type="GO" id="GO:0000287">
    <property type="term" value="F:magnesium ion binding"/>
    <property type="evidence" value="ECO:0007669"/>
    <property type="project" value="UniProtKB-UniRule"/>
</dbReference>
<dbReference type="InterPro" id="IPR036921">
    <property type="entry name" value="PurM-like_N_sf"/>
</dbReference>
<sequence length="333" mass="33238">MGERSLITALEELLAPGRSRNRRIVRWVGDDCAVVRAGGTCAVTSVDAMVDGVHFRSGRPGTTYADIGHRALAAAVSDLAAMGVPAGEAYVVLGAPPGFTEADGLELMRGMEALCARTGMVVAGGDVTRAPVLLLSVTVVGWADDEDTVLRRDRAQPGDRVGVTGPLGASAAGLALLDGATTAADCGLDPGTAAGLERSHLRPEPRLTAGIALVAAGVRAGLDLSDGIATDVQHLASASGVGIAIDVDAVPIAAGVVAVAAATGRSALDLALAGGEDYELCVCVPPALTGAAEAAGVVAWIGDVTAGRPAVRLHSPSGQPLTAALSGFEHPLD</sequence>
<dbReference type="GO" id="GO:0009228">
    <property type="term" value="P:thiamine biosynthetic process"/>
    <property type="evidence" value="ECO:0007669"/>
    <property type="project" value="UniProtKB-KW"/>
</dbReference>
<dbReference type="EC" id="2.7.4.16" evidence="1"/>
<feature type="binding site" evidence="1">
    <location>
        <position position="45"/>
    </location>
    <ligand>
        <name>Mg(2+)</name>
        <dbReference type="ChEBI" id="CHEBI:18420"/>
        <label>4</label>
    </ligand>
</feature>
<dbReference type="AlphaFoldDB" id="A0AAU7B3G1"/>
<keyword evidence="1 4" id="KW-0418">Kinase</keyword>
<dbReference type="PANTHER" id="PTHR30270">
    <property type="entry name" value="THIAMINE-MONOPHOSPHATE KINASE"/>
    <property type="match status" value="1"/>
</dbReference>
<dbReference type="SUPFAM" id="SSF55326">
    <property type="entry name" value="PurM N-terminal domain-like"/>
    <property type="match status" value="1"/>
</dbReference>
<protein>
    <recommendedName>
        <fullName evidence="1">Thiamine-monophosphate kinase</fullName>
        <shortName evidence="1">TMP kinase</shortName>
        <shortName evidence="1">Thiamine-phosphate kinase</shortName>
        <ecNumber evidence="1">2.7.4.16</ecNumber>
    </recommendedName>
</protein>
<keyword evidence="1 4" id="KW-0808">Transferase</keyword>
<accession>A0AAU7B3G1</accession>
<dbReference type="Pfam" id="PF02769">
    <property type="entry name" value="AIRS_C"/>
    <property type="match status" value="1"/>
</dbReference>
<feature type="binding site" evidence="1">
    <location>
        <position position="223"/>
    </location>
    <ligand>
        <name>Mg(2+)</name>
        <dbReference type="ChEBI" id="CHEBI:18420"/>
        <label>3</label>
    </ligand>
</feature>
<keyword evidence="1" id="KW-0784">Thiamine biosynthesis</keyword>
<dbReference type="InterPro" id="IPR036676">
    <property type="entry name" value="PurM-like_C_sf"/>
</dbReference>
<dbReference type="GO" id="GO:0009229">
    <property type="term" value="P:thiamine diphosphate biosynthetic process"/>
    <property type="evidence" value="ECO:0007669"/>
    <property type="project" value="UniProtKB-UniRule"/>
</dbReference>
<evidence type="ECO:0000259" key="2">
    <source>
        <dbReference type="Pfam" id="PF00586"/>
    </source>
</evidence>
<feature type="binding site" evidence="1">
    <location>
        <position position="78"/>
    </location>
    <ligand>
        <name>Mg(2+)</name>
        <dbReference type="ChEBI" id="CHEBI:18420"/>
        <label>4</label>
    </ligand>
</feature>
<keyword evidence="1" id="KW-0479">Metal-binding</keyword>
<name>A0AAU7B3G1_9ACTN</name>
<dbReference type="NCBIfam" id="TIGR01379">
    <property type="entry name" value="thiL"/>
    <property type="match status" value="1"/>
</dbReference>